<dbReference type="GO" id="GO:0003677">
    <property type="term" value="F:DNA binding"/>
    <property type="evidence" value="ECO:0007669"/>
    <property type="project" value="InterPro"/>
</dbReference>
<accession>A0A4P9VKD7</accession>
<dbReference type="CDD" id="cd00093">
    <property type="entry name" value="HTH_XRE"/>
    <property type="match status" value="1"/>
</dbReference>
<name>A0A4P9VKD7_9GAMM</name>
<proteinExistence type="predicted"/>
<dbReference type="InterPro" id="IPR036286">
    <property type="entry name" value="LexA/Signal_pep-like_sf"/>
</dbReference>
<dbReference type="InterPro" id="IPR010982">
    <property type="entry name" value="Lambda_DNA-bd_dom_sf"/>
</dbReference>
<dbReference type="InterPro" id="IPR001387">
    <property type="entry name" value="Cro/C1-type_HTH"/>
</dbReference>
<keyword evidence="2" id="KW-1185">Reference proteome</keyword>
<organism evidence="1 2">
    <name type="scientific">Zooshikella ganghwensis</name>
    <dbReference type="NCBI Taxonomy" id="202772"/>
    <lineage>
        <taxon>Bacteria</taxon>
        <taxon>Pseudomonadati</taxon>
        <taxon>Pseudomonadota</taxon>
        <taxon>Gammaproteobacteria</taxon>
        <taxon>Oceanospirillales</taxon>
        <taxon>Zooshikellaceae</taxon>
        <taxon>Zooshikella</taxon>
    </lineage>
</organism>
<evidence type="ECO:0000313" key="1">
    <source>
        <dbReference type="EMBL" id="RDH42737.1"/>
    </source>
</evidence>
<evidence type="ECO:0000313" key="2">
    <source>
        <dbReference type="Proteomes" id="UP000257039"/>
    </source>
</evidence>
<dbReference type="EMBL" id="NDXW01000001">
    <property type="protein sequence ID" value="RDH42737.1"/>
    <property type="molecule type" value="Genomic_DNA"/>
</dbReference>
<dbReference type="Gene3D" id="1.10.260.40">
    <property type="entry name" value="lambda repressor-like DNA-binding domains"/>
    <property type="match status" value="1"/>
</dbReference>
<dbReference type="Proteomes" id="UP000257039">
    <property type="component" value="Unassembled WGS sequence"/>
</dbReference>
<dbReference type="AlphaFoldDB" id="A0A4P9VKD7"/>
<reference evidence="1 2" key="1">
    <citation type="submission" date="2017-04" db="EMBL/GenBank/DDBJ databases">
        <title>Draft genome sequence of Zooshikella ganghwensis VG4 isolated from Red Sea sediments.</title>
        <authorList>
            <person name="Rehman Z."/>
            <person name="Alam I."/>
            <person name="Kamau A."/>
            <person name="Bajic V."/>
            <person name="Leiknes T."/>
        </authorList>
    </citation>
    <scope>NUCLEOTIDE SEQUENCE [LARGE SCALE GENOMIC DNA]</scope>
    <source>
        <strain evidence="1 2">VG4</strain>
    </source>
</reference>
<comment type="caution">
    <text evidence="1">The sequence shown here is derived from an EMBL/GenBank/DDBJ whole genome shotgun (WGS) entry which is preliminary data.</text>
</comment>
<protein>
    <submittedName>
        <fullName evidence="1">XRE family transcriptional regulator</fullName>
    </submittedName>
</protein>
<dbReference type="Gene3D" id="2.10.109.10">
    <property type="entry name" value="Umud Fragment, subunit A"/>
    <property type="match status" value="1"/>
</dbReference>
<dbReference type="SUPFAM" id="SSF51306">
    <property type="entry name" value="LexA/Signal peptidase"/>
    <property type="match status" value="1"/>
</dbReference>
<gene>
    <name evidence="1" type="ORF">B9G39_04330</name>
</gene>
<sequence>MFHFVRKEGYINNQWLLVRSRRCGIVTRSDITTDAIHWVISDLIQQKSKRDNVKFTASRLAKELNVPRSLVSRLIHSDPSKRVTNPTIETLIKIIDYFRSDGFDVTLDDLLGLRKQVIDIQAQQTGLLTEKASVPLYSLSDPFGESLGVVETKLVEAKETLLAFQLDRDIQPMFKPGSIFFVDTSLKPSVNMLIAMRFEGKNELTIGKYIISHDDELLLSYYPESQIIKIDVSSSYQVLGGVIQVYANTHHK</sequence>